<dbReference type="Proteomes" id="UP000646484">
    <property type="component" value="Unassembled WGS sequence"/>
</dbReference>
<dbReference type="RefSeq" id="WP_186978602.1">
    <property type="nucleotide sequence ID" value="NZ_JACOOH010000012.1"/>
</dbReference>
<evidence type="ECO:0000313" key="1">
    <source>
        <dbReference type="EMBL" id="MBC5623573.1"/>
    </source>
</evidence>
<gene>
    <name evidence="1" type="ORF">H8S64_20975</name>
</gene>
<organism evidence="1 2">
    <name type="scientific">Butyricimonas hominis</name>
    <dbReference type="NCBI Taxonomy" id="2763032"/>
    <lineage>
        <taxon>Bacteria</taxon>
        <taxon>Pseudomonadati</taxon>
        <taxon>Bacteroidota</taxon>
        <taxon>Bacteroidia</taxon>
        <taxon>Bacteroidales</taxon>
        <taxon>Odoribacteraceae</taxon>
        <taxon>Butyricimonas</taxon>
    </lineage>
</organism>
<reference evidence="1 2" key="1">
    <citation type="submission" date="2020-08" db="EMBL/GenBank/DDBJ databases">
        <title>Genome public.</title>
        <authorList>
            <person name="Liu C."/>
            <person name="Sun Q."/>
        </authorList>
    </citation>
    <scope>NUCLEOTIDE SEQUENCE [LARGE SCALE GENOMIC DNA]</scope>
    <source>
        <strain evidence="1 2">NSJ-56</strain>
    </source>
</reference>
<protein>
    <submittedName>
        <fullName evidence="1">Uncharacterized protein</fullName>
    </submittedName>
</protein>
<proteinExistence type="predicted"/>
<name>A0ABR7D6H7_9BACT</name>
<accession>A0ABR7D6H7</accession>
<keyword evidence="2" id="KW-1185">Reference proteome</keyword>
<comment type="caution">
    <text evidence="1">The sequence shown here is derived from an EMBL/GenBank/DDBJ whole genome shotgun (WGS) entry which is preliminary data.</text>
</comment>
<dbReference type="EMBL" id="JACOOH010000012">
    <property type="protein sequence ID" value="MBC5623573.1"/>
    <property type="molecule type" value="Genomic_DNA"/>
</dbReference>
<sequence>MSKLDNILDESLLHSASGDRKALRLLLRKVIPDRFRYYHESRTITRQEEFSDMLYKILLLELDEEEEESIELAELAYLGISERITCSPENIYDCVKKRIILMHYFADYFTDSMIEVFLKKYRADNLLEARKLALESLERMQLFDIFFMEQNFGNRIDRDEQLSDVSNDIELAPNLSDEELEEAGLMHRVLYAYLKMKYRE</sequence>
<evidence type="ECO:0000313" key="2">
    <source>
        <dbReference type="Proteomes" id="UP000646484"/>
    </source>
</evidence>